<organism evidence="1 2">
    <name type="scientific">Podila minutissima</name>
    <dbReference type="NCBI Taxonomy" id="64525"/>
    <lineage>
        <taxon>Eukaryota</taxon>
        <taxon>Fungi</taxon>
        <taxon>Fungi incertae sedis</taxon>
        <taxon>Mucoromycota</taxon>
        <taxon>Mortierellomycotina</taxon>
        <taxon>Mortierellomycetes</taxon>
        <taxon>Mortierellales</taxon>
        <taxon>Mortierellaceae</taxon>
        <taxon>Podila</taxon>
    </lineage>
</organism>
<dbReference type="EMBL" id="JAAAUY010000529">
    <property type="protein sequence ID" value="KAF9328819.1"/>
    <property type="molecule type" value="Genomic_DNA"/>
</dbReference>
<dbReference type="AlphaFoldDB" id="A0A9P5SGG9"/>
<evidence type="ECO:0000313" key="2">
    <source>
        <dbReference type="Proteomes" id="UP000696485"/>
    </source>
</evidence>
<sequence>MYPRYREKPKSKSVTYSRPYLPPVYQYPPELFMEELEGAVMANTGLQDLNISIPGGNEINRILEYVFPIWSSALRPMRLTLFERTLDRQGRVTAQVVITGRSDGATIHRAELSMQLSHSSALSAHCLIYSSPLTELYLENVQFQNKHDWNMVIQAVDYSLIEVFVLSVKRSCRPKSAEDEGLFW</sequence>
<dbReference type="Proteomes" id="UP000696485">
    <property type="component" value="Unassembled WGS sequence"/>
</dbReference>
<accession>A0A9P5SGG9</accession>
<evidence type="ECO:0000313" key="1">
    <source>
        <dbReference type="EMBL" id="KAF9328819.1"/>
    </source>
</evidence>
<proteinExistence type="predicted"/>
<protein>
    <submittedName>
        <fullName evidence="1">Uncharacterized protein</fullName>
    </submittedName>
</protein>
<reference evidence="1" key="1">
    <citation type="journal article" date="2020" name="Fungal Divers.">
        <title>Resolving the Mortierellaceae phylogeny through synthesis of multi-gene phylogenetics and phylogenomics.</title>
        <authorList>
            <person name="Vandepol N."/>
            <person name="Liber J."/>
            <person name="Desiro A."/>
            <person name="Na H."/>
            <person name="Kennedy M."/>
            <person name="Barry K."/>
            <person name="Grigoriev I.V."/>
            <person name="Miller A.N."/>
            <person name="O'Donnell K."/>
            <person name="Stajich J.E."/>
            <person name="Bonito G."/>
        </authorList>
    </citation>
    <scope>NUCLEOTIDE SEQUENCE</scope>
    <source>
        <strain evidence="1">NVP1</strain>
    </source>
</reference>
<name>A0A9P5SGG9_9FUNG</name>
<comment type="caution">
    <text evidence="1">The sequence shown here is derived from an EMBL/GenBank/DDBJ whole genome shotgun (WGS) entry which is preliminary data.</text>
</comment>
<keyword evidence="2" id="KW-1185">Reference proteome</keyword>
<gene>
    <name evidence="1" type="ORF">BG006_008051</name>
</gene>